<sequence length="64" mass="6988">MLICLIVIAGLFGLATPFEALSQRVRMERRVVLRRHILTAFGQLLEICAAISPPSAASDPGLHF</sequence>
<dbReference type="EMBL" id="WUTW01000001">
    <property type="protein sequence ID" value="MXQ63764.1"/>
    <property type="molecule type" value="Genomic_DNA"/>
</dbReference>
<protein>
    <submittedName>
        <fullName evidence="1">Uncharacterized protein</fullName>
    </submittedName>
</protein>
<accession>A0A6I4W9L6</accession>
<name>A0A6I4W9L6_9ACTN</name>
<reference evidence="1 2" key="1">
    <citation type="submission" date="2019-12" db="EMBL/GenBank/DDBJ databases">
        <title>Nocardia macrotermitis sp. nov. and Nocardia aurantia sp. nov., isolated from the gut of the fungus growing-termite Macrotermes natalensis.</title>
        <authorList>
            <person name="Christine B."/>
            <person name="Rene B."/>
        </authorList>
    </citation>
    <scope>NUCLEOTIDE SEQUENCE [LARGE SCALE GENOMIC DNA]</scope>
    <source>
        <strain evidence="1 2">DSM 102126</strain>
    </source>
</reference>
<dbReference type="Proteomes" id="UP000431901">
    <property type="component" value="Unassembled WGS sequence"/>
</dbReference>
<comment type="caution">
    <text evidence="1">The sequence shown here is derived from an EMBL/GenBank/DDBJ whole genome shotgun (WGS) entry which is preliminary data.</text>
</comment>
<dbReference type="RefSeq" id="WP_161101877.1">
    <property type="nucleotide sequence ID" value="NZ_JBHLYI010000005.1"/>
</dbReference>
<dbReference type="AlphaFoldDB" id="A0A6I4W9L6"/>
<keyword evidence="2" id="KW-1185">Reference proteome</keyword>
<organism evidence="1 2">
    <name type="scientific">Actinomadura rayongensis</name>
    <dbReference type="NCBI Taxonomy" id="1429076"/>
    <lineage>
        <taxon>Bacteria</taxon>
        <taxon>Bacillati</taxon>
        <taxon>Actinomycetota</taxon>
        <taxon>Actinomycetes</taxon>
        <taxon>Streptosporangiales</taxon>
        <taxon>Thermomonosporaceae</taxon>
        <taxon>Actinomadura</taxon>
    </lineage>
</organism>
<evidence type="ECO:0000313" key="2">
    <source>
        <dbReference type="Proteomes" id="UP000431901"/>
    </source>
</evidence>
<evidence type="ECO:0000313" key="1">
    <source>
        <dbReference type="EMBL" id="MXQ63764.1"/>
    </source>
</evidence>
<proteinExistence type="predicted"/>
<gene>
    <name evidence="1" type="ORF">GQ466_06930</name>
</gene>